<reference evidence="3" key="1">
    <citation type="journal article" date="2019" name="Int. J. Syst. Evol. Microbiol.">
        <title>The Global Catalogue of Microorganisms (GCM) 10K type strain sequencing project: providing services to taxonomists for standard genome sequencing and annotation.</title>
        <authorList>
            <consortium name="The Broad Institute Genomics Platform"/>
            <consortium name="The Broad Institute Genome Sequencing Center for Infectious Disease"/>
            <person name="Wu L."/>
            <person name="Ma J."/>
        </authorList>
    </citation>
    <scope>NUCLEOTIDE SEQUENCE [LARGE SCALE GENOMIC DNA]</scope>
    <source>
        <strain evidence="3">JCM 17759</strain>
    </source>
</reference>
<name>A0ABP8ND87_9BACT</name>
<organism evidence="2 3">
    <name type="scientific">Novipirellula rosea</name>
    <dbReference type="NCBI Taxonomy" id="1031540"/>
    <lineage>
        <taxon>Bacteria</taxon>
        <taxon>Pseudomonadati</taxon>
        <taxon>Planctomycetota</taxon>
        <taxon>Planctomycetia</taxon>
        <taxon>Pirellulales</taxon>
        <taxon>Pirellulaceae</taxon>
        <taxon>Novipirellula</taxon>
    </lineage>
</organism>
<dbReference type="EMBL" id="BAABGA010000074">
    <property type="protein sequence ID" value="GAA4465388.1"/>
    <property type="molecule type" value="Genomic_DNA"/>
</dbReference>
<evidence type="ECO:0000313" key="3">
    <source>
        <dbReference type="Proteomes" id="UP001500840"/>
    </source>
</evidence>
<keyword evidence="3" id="KW-1185">Reference proteome</keyword>
<proteinExistence type="predicted"/>
<evidence type="ECO:0000313" key="2">
    <source>
        <dbReference type="EMBL" id="GAA4465388.1"/>
    </source>
</evidence>
<dbReference type="Proteomes" id="UP001500840">
    <property type="component" value="Unassembled WGS sequence"/>
</dbReference>
<sequence>MRSGTTQTRVRESNQMAIHESELANQQQPVAMPHGNARARYVQHKSGCVSWAICLDGIRSVKCSQKNPAGGPPHRDCGEILYQDGYEMEVTLDCAKAVAEALVSHQE</sequence>
<feature type="compositionally biased region" description="Polar residues" evidence="1">
    <location>
        <begin position="1"/>
        <end position="16"/>
    </location>
</feature>
<comment type="caution">
    <text evidence="2">The sequence shown here is derived from an EMBL/GenBank/DDBJ whole genome shotgun (WGS) entry which is preliminary data.</text>
</comment>
<evidence type="ECO:0000256" key="1">
    <source>
        <dbReference type="SAM" id="MobiDB-lite"/>
    </source>
</evidence>
<gene>
    <name evidence="2" type="ORF">GCM10023156_53080</name>
</gene>
<accession>A0ABP8ND87</accession>
<protein>
    <submittedName>
        <fullName evidence="2">Uncharacterized protein</fullName>
    </submittedName>
</protein>
<feature type="region of interest" description="Disordered" evidence="1">
    <location>
        <begin position="1"/>
        <end position="31"/>
    </location>
</feature>